<dbReference type="EMBL" id="JANEYG010000006">
    <property type="protein sequence ID" value="KAJ8922625.1"/>
    <property type="molecule type" value="Genomic_DNA"/>
</dbReference>
<dbReference type="PROSITE" id="PS51029">
    <property type="entry name" value="MADF"/>
    <property type="match status" value="2"/>
</dbReference>
<comment type="caution">
    <text evidence="2">The sequence shown here is derived from an EMBL/GenBank/DDBJ whole genome shotgun (WGS) entry which is preliminary data.</text>
</comment>
<dbReference type="PANTHER" id="PTHR21505">
    <property type="entry name" value="MADF DOMAIN-CONTAINING PROTEIN-RELATED"/>
    <property type="match status" value="1"/>
</dbReference>
<feature type="domain" description="MADF" evidence="1">
    <location>
        <begin position="17"/>
        <end position="115"/>
    </location>
</feature>
<sequence length="347" mass="40930">MEERVHPLIDQTRFVKELLALYKEYPVLWDKNHPHYRNRGERCEAVDVLLQKCREFYPEADEDFVKLKIDSLRACFRKEWNKVCLSKASAERPEDVHKPSLWYYNLLLYTVGEECSDDEVKPQDNLRVSFWTREYTTALINLLKKQPYLYASDKPNNLAKRNAAVRKIVQDMNLMTGKLFTVEDVRKKIQLLKGQYRYECRKIKRSKRLHSKSLYKPNLWCFDMLNFLKGHVHLYRNKSSSNSLRGNGQGNSDTLSSDFEDMQDVKEEMESDDDMFNMQLRSDSLNNADMGNDDFDDIFDTIGKNVARKLRDMSDSQRVYAERLINEITYHGQMENLTPTTKLIQGS</sequence>
<dbReference type="AlphaFoldDB" id="A0AAV8W985"/>
<evidence type="ECO:0000259" key="1">
    <source>
        <dbReference type="PROSITE" id="PS51029"/>
    </source>
</evidence>
<reference evidence="2 3" key="1">
    <citation type="journal article" date="2023" name="Insect Mol. Biol.">
        <title>Genome sequencing provides insights into the evolution of gene families encoding plant cell wall-degrading enzymes in longhorned beetles.</title>
        <authorList>
            <person name="Shin N.R."/>
            <person name="Okamura Y."/>
            <person name="Kirsch R."/>
            <person name="Pauchet Y."/>
        </authorList>
    </citation>
    <scope>NUCLEOTIDE SEQUENCE [LARGE SCALE GENOMIC DNA]</scope>
    <source>
        <strain evidence="2">EAD_L_NR</strain>
    </source>
</reference>
<name>A0AAV8W985_9CUCU</name>
<proteinExistence type="predicted"/>
<dbReference type="PANTHER" id="PTHR21505:SF8">
    <property type="entry name" value="DPT-YFP REPRESSOR BY OVEREXPRESSION, ISOFORM D-RELATED"/>
    <property type="match status" value="1"/>
</dbReference>
<dbReference type="InterPro" id="IPR006578">
    <property type="entry name" value="MADF-dom"/>
</dbReference>
<evidence type="ECO:0000313" key="2">
    <source>
        <dbReference type="EMBL" id="KAJ8922625.1"/>
    </source>
</evidence>
<feature type="domain" description="MADF" evidence="1">
    <location>
        <begin position="138"/>
        <end position="233"/>
    </location>
</feature>
<accession>A0AAV8W985</accession>
<keyword evidence="3" id="KW-1185">Reference proteome</keyword>
<protein>
    <recommendedName>
        <fullName evidence="1">MADF domain-containing protein</fullName>
    </recommendedName>
</protein>
<dbReference type="Pfam" id="PF10545">
    <property type="entry name" value="MADF_DNA_bdg"/>
    <property type="match status" value="2"/>
</dbReference>
<dbReference type="Proteomes" id="UP001159042">
    <property type="component" value="Unassembled WGS sequence"/>
</dbReference>
<organism evidence="2 3">
    <name type="scientific">Exocentrus adspersus</name>
    <dbReference type="NCBI Taxonomy" id="1586481"/>
    <lineage>
        <taxon>Eukaryota</taxon>
        <taxon>Metazoa</taxon>
        <taxon>Ecdysozoa</taxon>
        <taxon>Arthropoda</taxon>
        <taxon>Hexapoda</taxon>
        <taxon>Insecta</taxon>
        <taxon>Pterygota</taxon>
        <taxon>Neoptera</taxon>
        <taxon>Endopterygota</taxon>
        <taxon>Coleoptera</taxon>
        <taxon>Polyphaga</taxon>
        <taxon>Cucujiformia</taxon>
        <taxon>Chrysomeloidea</taxon>
        <taxon>Cerambycidae</taxon>
        <taxon>Lamiinae</taxon>
        <taxon>Acanthocinini</taxon>
        <taxon>Exocentrus</taxon>
    </lineage>
</organism>
<dbReference type="SMART" id="SM00595">
    <property type="entry name" value="MADF"/>
    <property type="match status" value="2"/>
</dbReference>
<gene>
    <name evidence="2" type="ORF">NQ315_007657</name>
</gene>
<evidence type="ECO:0000313" key="3">
    <source>
        <dbReference type="Proteomes" id="UP001159042"/>
    </source>
</evidence>